<feature type="modified residue" description="N6-(pyridoxal phosphate)lysine" evidence="3">
    <location>
        <position position="198"/>
    </location>
</feature>
<proteinExistence type="inferred from homology"/>
<dbReference type="AlphaFoldDB" id="A0A433ZY33"/>
<dbReference type="SUPFAM" id="SSF53383">
    <property type="entry name" value="PLP-dependent transferases"/>
    <property type="match status" value="1"/>
</dbReference>
<evidence type="ECO:0000256" key="3">
    <source>
        <dbReference type="PIRSR" id="PIRSR001434-2"/>
    </source>
</evidence>
<dbReference type="PIRSF" id="PIRSF001434">
    <property type="entry name" value="CGS"/>
    <property type="match status" value="1"/>
</dbReference>
<dbReference type="GO" id="GO:0004123">
    <property type="term" value="F:cystathionine gamma-lyase activity"/>
    <property type="evidence" value="ECO:0007669"/>
    <property type="project" value="TreeGrafter"/>
</dbReference>
<dbReference type="PANTHER" id="PTHR11808:SF75">
    <property type="entry name" value="CYSTATHIONINE GAMMA-SYNTHASE"/>
    <property type="match status" value="1"/>
</dbReference>
<dbReference type="PROSITE" id="PS00868">
    <property type="entry name" value="CYS_MET_METAB_PP"/>
    <property type="match status" value="1"/>
</dbReference>
<organism evidence="5 6">
    <name type="scientific">Morganella morganii</name>
    <name type="common">Proteus morganii</name>
    <dbReference type="NCBI Taxonomy" id="582"/>
    <lineage>
        <taxon>Bacteria</taxon>
        <taxon>Pseudomonadati</taxon>
        <taxon>Pseudomonadota</taxon>
        <taxon>Gammaproteobacteria</taxon>
        <taxon>Enterobacterales</taxon>
        <taxon>Morganellaceae</taxon>
        <taxon>Morganella</taxon>
    </lineage>
</organism>
<protein>
    <submittedName>
        <fullName evidence="5">O-succinylhomoserine (Thiol)-lyase</fullName>
    </submittedName>
</protein>
<evidence type="ECO:0000313" key="6">
    <source>
        <dbReference type="Proteomes" id="UP000286908"/>
    </source>
</evidence>
<dbReference type="PANTHER" id="PTHR11808">
    <property type="entry name" value="TRANS-SULFURATION ENZYME FAMILY MEMBER"/>
    <property type="match status" value="1"/>
</dbReference>
<evidence type="ECO:0000256" key="1">
    <source>
        <dbReference type="ARBA" id="ARBA00001933"/>
    </source>
</evidence>
<dbReference type="NCBIfam" id="TIGR02080">
    <property type="entry name" value="O_succ_thio_ly"/>
    <property type="match status" value="1"/>
</dbReference>
<dbReference type="OrthoDB" id="9805807at2"/>
<dbReference type="FunFam" id="3.90.1150.10:FF:000008">
    <property type="entry name" value="Cystathionine gamma-synthase"/>
    <property type="match status" value="1"/>
</dbReference>
<dbReference type="FunFam" id="3.40.640.10:FF:000038">
    <property type="entry name" value="Cystathionine gamma-synthase"/>
    <property type="match status" value="1"/>
</dbReference>
<dbReference type="Proteomes" id="UP000286908">
    <property type="component" value="Unassembled WGS sequence"/>
</dbReference>
<dbReference type="InterPro" id="IPR015424">
    <property type="entry name" value="PyrdxlP-dep_Trfase"/>
</dbReference>
<evidence type="ECO:0000256" key="2">
    <source>
        <dbReference type="ARBA" id="ARBA00022898"/>
    </source>
</evidence>
<comment type="caution">
    <text evidence="5">The sequence shown here is derived from an EMBL/GenBank/DDBJ whole genome shotgun (WGS) entry which is preliminary data.</text>
</comment>
<dbReference type="CDD" id="cd00614">
    <property type="entry name" value="CGS_like"/>
    <property type="match status" value="1"/>
</dbReference>
<sequence>MARKPATAAIHNGLNEETQFGCVIPPVYLSSTYNFPAFGSPREHDYSRRGNPGRDITGRTLAELEGGAGAVVTSSGMSALHLLFTVFLSPGDVIVAPHDCYGGTYRLLDSCQQRGHFIVRFADMNDEVSLSAALAEKPKLVLIETPGNPLLRITDIAAVSEKAHQAGALVAADNTFLSPALQQPLALGADFVIHSCTKYLNGHSDVVAGVVIAADAEHCETLAWWANNIGVTLGAFDSYLLLRGIRTLIPRITLQEKNARILADYLVHQPLVKKVYYPGLETHPGHELAAKQQKGFGAMLSFDINGDEAAISRFLSHLSLFTLAESLGGVETLISHAATMTHAGMPEQARHAAGISDSLLRISAGIEDSSDLIADLDRAFQSVTKG</sequence>
<gene>
    <name evidence="5" type="primary">metB</name>
    <name evidence="5" type="ORF">CKG00_11980</name>
</gene>
<dbReference type="GO" id="GO:0019346">
    <property type="term" value="P:transsulfuration"/>
    <property type="evidence" value="ECO:0007669"/>
    <property type="project" value="InterPro"/>
</dbReference>
<dbReference type="GO" id="GO:0005737">
    <property type="term" value="C:cytoplasm"/>
    <property type="evidence" value="ECO:0007669"/>
    <property type="project" value="TreeGrafter"/>
</dbReference>
<dbReference type="Pfam" id="PF01053">
    <property type="entry name" value="Cys_Met_Meta_PP"/>
    <property type="match status" value="1"/>
</dbReference>
<dbReference type="GO" id="GO:0019343">
    <property type="term" value="P:cysteine biosynthetic process via cystathionine"/>
    <property type="evidence" value="ECO:0007669"/>
    <property type="project" value="TreeGrafter"/>
</dbReference>
<dbReference type="InterPro" id="IPR015421">
    <property type="entry name" value="PyrdxlP-dep_Trfase_major"/>
</dbReference>
<dbReference type="EMBL" id="NRQY01000001">
    <property type="protein sequence ID" value="RUT67019.1"/>
    <property type="molecule type" value="Genomic_DNA"/>
</dbReference>
<dbReference type="Gene3D" id="3.40.640.10">
    <property type="entry name" value="Type I PLP-dependent aspartate aminotransferase-like (Major domain)"/>
    <property type="match status" value="1"/>
</dbReference>
<dbReference type="InterPro" id="IPR011821">
    <property type="entry name" value="O_succ_thio_ly"/>
</dbReference>
<dbReference type="Gene3D" id="3.90.1150.10">
    <property type="entry name" value="Aspartate Aminotransferase, domain 1"/>
    <property type="match status" value="1"/>
</dbReference>
<dbReference type="InterPro" id="IPR000277">
    <property type="entry name" value="Cys/Met-Metab_PyrdxlP-dep_enz"/>
</dbReference>
<evidence type="ECO:0000256" key="4">
    <source>
        <dbReference type="RuleBase" id="RU362118"/>
    </source>
</evidence>
<dbReference type="InterPro" id="IPR015422">
    <property type="entry name" value="PyrdxlP-dep_Trfase_small"/>
</dbReference>
<comment type="cofactor">
    <cofactor evidence="1 4">
        <name>pyridoxal 5'-phosphate</name>
        <dbReference type="ChEBI" id="CHEBI:597326"/>
    </cofactor>
</comment>
<dbReference type="GO" id="GO:0030170">
    <property type="term" value="F:pyridoxal phosphate binding"/>
    <property type="evidence" value="ECO:0007669"/>
    <property type="project" value="InterPro"/>
</dbReference>
<dbReference type="InterPro" id="IPR054542">
    <property type="entry name" value="Cys_met_metab_PP"/>
</dbReference>
<evidence type="ECO:0000313" key="5">
    <source>
        <dbReference type="EMBL" id="RUT67019.1"/>
    </source>
</evidence>
<keyword evidence="2 3" id="KW-0663">Pyridoxal phosphate</keyword>
<keyword evidence="5" id="KW-0456">Lyase</keyword>
<comment type="similarity">
    <text evidence="4">Belongs to the trans-sulfuration enzymes family.</text>
</comment>
<reference evidence="5 6" key="1">
    <citation type="submission" date="2017-08" db="EMBL/GenBank/DDBJ databases">
        <title>Draft genome sequence of pheromone producing symbiont Morganella morganii, of the female New Zealand grass grub Costelytra giveni.</title>
        <authorList>
            <person name="Laugraud A."/>
            <person name="Young S.D."/>
            <person name="Hurst M.H."/>
        </authorList>
    </citation>
    <scope>NUCLEOTIDE SEQUENCE [LARGE SCALE GENOMIC DNA]</scope>
    <source>
        <strain evidence="5 6">MMsCG</strain>
    </source>
</reference>
<name>A0A433ZY33_MORMO</name>
<dbReference type="GO" id="GO:0003962">
    <property type="term" value="F:cystathionine gamma-synthase activity"/>
    <property type="evidence" value="ECO:0007669"/>
    <property type="project" value="TreeGrafter"/>
</dbReference>
<accession>A0A433ZY33</accession>